<gene>
    <name evidence="6" type="ORF">TPC1_13380</name>
</gene>
<name>A0A146KB86_9EUKA</name>
<dbReference type="Gene3D" id="3.30.40.10">
    <property type="entry name" value="Zinc/RING finger domain, C3HC4 (zinc finger)"/>
    <property type="match status" value="1"/>
</dbReference>
<feature type="domain" description="FYVE-type" evidence="5">
    <location>
        <begin position="30"/>
        <end position="87"/>
    </location>
</feature>
<dbReference type="PROSITE" id="PS50178">
    <property type="entry name" value="ZF_FYVE"/>
    <property type="match status" value="1"/>
</dbReference>
<evidence type="ECO:0000256" key="2">
    <source>
        <dbReference type="ARBA" id="ARBA00022771"/>
    </source>
</evidence>
<organism evidence="6">
    <name type="scientific">Trepomonas sp. PC1</name>
    <dbReference type="NCBI Taxonomy" id="1076344"/>
    <lineage>
        <taxon>Eukaryota</taxon>
        <taxon>Metamonada</taxon>
        <taxon>Diplomonadida</taxon>
        <taxon>Hexamitidae</taxon>
        <taxon>Hexamitinae</taxon>
        <taxon>Trepomonas</taxon>
    </lineage>
</organism>
<feature type="non-terminal residue" evidence="6">
    <location>
        <position position="253"/>
    </location>
</feature>
<dbReference type="InterPro" id="IPR052113">
    <property type="entry name" value="FYVE-type_Zinc_Finger"/>
</dbReference>
<dbReference type="InterPro" id="IPR016024">
    <property type="entry name" value="ARM-type_fold"/>
</dbReference>
<reference evidence="6" key="1">
    <citation type="submission" date="2015-07" db="EMBL/GenBank/DDBJ databases">
        <title>Adaptation to a free-living lifestyle via gene acquisitions in the diplomonad Trepomonas sp. PC1.</title>
        <authorList>
            <person name="Xu F."/>
            <person name="Jerlstrom-Hultqvist J."/>
            <person name="Kolisko M."/>
            <person name="Simpson A.G.B."/>
            <person name="Roger A.J."/>
            <person name="Svard S.G."/>
            <person name="Andersson J.O."/>
        </authorList>
    </citation>
    <scope>NUCLEOTIDE SEQUENCE</scope>
    <source>
        <strain evidence="6">PC1</strain>
    </source>
</reference>
<dbReference type="InterPro" id="IPR011011">
    <property type="entry name" value="Znf_FYVE_PHD"/>
</dbReference>
<dbReference type="SUPFAM" id="SSF48371">
    <property type="entry name" value="ARM repeat"/>
    <property type="match status" value="1"/>
</dbReference>
<dbReference type="PANTHER" id="PTHR39490:SF8">
    <property type="entry name" value="ZINC FINGER FYVE DOMAIN-CONTAINING PROTEIN 21"/>
    <property type="match status" value="1"/>
</dbReference>
<protein>
    <submittedName>
        <fullName evidence="6">FYVE zinc finger domain-containing protein</fullName>
    </submittedName>
</protein>
<evidence type="ECO:0000256" key="4">
    <source>
        <dbReference type="PROSITE-ProRule" id="PRU00091"/>
    </source>
</evidence>
<keyword evidence="1" id="KW-0479">Metal-binding</keyword>
<dbReference type="SMART" id="SM00064">
    <property type="entry name" value="FYVE"/>
    <property type="match status" value="1"/>
</dbReference>
<dbReference type="InterPro" id="IPR013083">
    <property type="entry name" value="Znf_RING/FYVE/PHD"/>
</dbReference>
<dbReference type="AlphaFoldDB" id="A0A146KB86"/>
<sequence>DFILNNGCDYSFSIPYPQPSLVERSDWVEDNESSNCMICKRDFTLFVRRHHCRRCGRLLCDSCCPISGLVEINGKERLCIVCQEVLDLDNASRKLPASDYSVSSLLSDHKFLQAIQHEDLVLKGEIVRVFAMATRNNSVRDQLMQWPDIFICCFQLIKRASEFLTQKQKLTKQKLSMNTASPILTNCLSLLINFSASADKKYTKFLIDKGAIEFAFLVLQKEVDLLRQEAAFWLLRNLSSLKEGSQQITRNQQ</sequence>
<dbReference type="GO" id="GO:0008270">
    <property type="term" value="F:zinc ion binding"/>
    <property type="evidence" value="ECO:0007669"/>
    <property type="project" value="UniProtKB-KW"/>
</dbReference>
<evidence type="ECO:0000259" key="5">
    <source>
        <dbReference type="PROSITE" id="PS50178"/>
    </source>
</evidence>
<dbReference type="InterPro" id="IPR017455">
    <property type="entry name" value="Znf_FYVE-rel"/>
</dbReference>
<evidence type="ECO:0000256" key="1">
    <source>
        <dbReference type="ARBA" id="ARBA00022723"/>
    </source>
</evidence>
<dbReference type="Gene3D" id="1.25.10.10">
    <property type="entry name" value="Leucine-rich Repeat Variant"/>
    <property type="match status" value="1"/>
</dbReference>
<feature type="non-terminal residue" evidence="6">
    <location>
        <position position="1"/>
    </location>
</feature>
<keyword evidence="3" id="KW-0862">Zinc</keyword>
<dbReference type="InterPro" id="IPR011989">
    <property type="entry name" value="ARM-like"/>
</dbReference>
<dbReference type="Pfam" id="PF01363">
    <property type="entry name" value="FYVE"/>
    <property type="match status" value="1"/>
</dbReference>
<dbReference type="PANTHER" id="PTHR39490">
    <property type="entry name" value="ARRESTIN DOMAIN-CONTAINING PROTEIN D"/>
    <property type="match status" value="1"/>
</dbReference>
<dbReference type="EMBL" id="GDID01002516">
    <property type="protein sequence ID" value="JAP94090.1"/>
    <property type="molecule type" value="Transcribed_RNA"/>
</dbReference>
<evidence type="ECO:0000313" key="6">
    <source>
        <dbReference type="EMBL" id="JAP94090.1"/>
    </source>
</evidence>
<dbReference type="InterPro" id="IPR000306">
    <property type="entry name" value="Znf_FYVE"/>
</dbReference>
<keyword evidence="2 4" id="KW-0863">Zinc-finger</keyword>
<accession>A0A146KB86</accession>
<proteinExistence type="predicted"/>
<evidence type="ECO:0000256" key="3">
    <source>
        <dbReference type="ARBA" id="ARBA00022833"/>
    </source>
</evidence>
<dbReference type="SUPFAM" id="SSF57903">
    <property type="entry name" value="FYVE/PHD zinc finger"/>
    <property type="match status" value="1"/>
</dbReference>